<evidence type="ECO:0000313" key="2">
    <source>
        <dbReference type="Proteomes" id="UP000324065"/>
    </source>
</evidence>
<protein>
    <submittedName>
        <fullName evidence="1">AAA family ATPase</fullName>
    </submittedName>
</protein>
<proteinExistence type="predicted"/>
<dbReference type="PANTHER" id="PTHR39206:SF1">
    <property type="entry name" value="SLL8004 PROTEIN"/>
    <property type="match status" value="1"/>
</dbReference>
<comment type="caution">
    <text evidence="1">The sequence shown here is derived from an EMBL/GenBank/DDBJ whole genome shotgun (WGS) entry which is preliminary data.</text>
</comment>
<dbReference type="Proteomes" id="UP000324065">
    <property type="component" value="Unassembled WGS sequence"/>
</dbReference>
<dbReference type="SUPFAM" id="SSF52540">
    <property type="entry name" value="P-loop containing nucleoside triphosphate hydrolases"/>
    <property type="match status" value="1"/>
</dbReference>
<dbReference type="RefSeq" id="WP_150063241.1">
    <property type="nucleotide sequence ID" value="NZ_JACHII010000011.1"/>
</dbReference>
<dbReference type="InterPro" id="IPR027417">
    <property type="entry name" value="P-loop_NTPase"/>
</dbReference>
<keyword evidence="2" id="KW-1185">Reference proteome</keyword>
<dbReference type="PANTHER" id="PTHR39206">
    <property type="entry name" value="SLL8004 PROTEIN"/>
    <property type="match status" value="1"/>
</dbReference>
<dbReference type="EMBL" id="VWPJ01000015">
    <property type="protein sequence ID" value="KAA5604702.1"/>
    <property type="molecule type" value="Genomic_DNA"/>
</dbReference>
<reference evidence="1 2" key="1">
    <citation type="submission" date="2019-09" db="EMBL/GenBank/DDBJ databases">
        <title>Genome sequence of Roseospira marina, one of the more divergent members of the non-sulfur purple photosynthetic bacterial family, the Rhodospirillaceae.</title>
        <authorList>
            <person name="Meyer T."/>
            <person name="Kyndt J."/>
        </authorList>
    </citation>
    <scope>NUCLEOTIDE SEQUENCE [LARGE SCALE GENOMIC DNA]</scope>
    <source>
        <strain evidence="1 2">DSM 15113</strain>
    </source>
</reference>
<dbReference type="OrthoDB" id="9791543at2"/>
<dbReference type="Pfam" id="PF13671">
    <property type="entry name" value="AAA_33"/>
    <property type="match status" value="1"/>
</dbReference>
<dbReference type="CDD" id="cd00267">
    <property type="entry name" value="ABC_ATPase"/>
    <property type="match status" value="1"/>
</dbReference>
<name>A0A5M6I959_9PROT</name>
<sequence>MANPETSPELWVVCGPNGAGKSTIASRHLYRRMPIINPDIIARDTAVSAPAAGRAAVLERASLLSRRQTFGWETTLSGRGELRFLREARAAGYRITVVFVGVPSPVLSDSRVATRVASGEHDVPTRDLTRRFHGSLRNLAEVFALAHRVVLADNGTRQYRLLLTWEDGAVTQRAPTLPPWARAALPAEVLGEC</sequence>
<gene>
    <name evidence="1" type="ORF">F1188_14920</name>
</gene>
<dbReference type="Gene3D" id="3.40.50.300">
    <property type="entry name" value="P-loop containing nucleotide triphosphate hydrolases"/>
    <property type="match status" value="1"/>
</dbReference>
<organism evidence="1 2">
    <name type="scientific">Roseospira marina</name>
    <dbReference type="NCBI Taxonomy" id="140057"/>
    <lineage>
        <taxon>Bacteria</taxon>
        <taxon>Pseudomonadati</taxon>
        <taxon>Pseudomonadota</taxon>
        <taxon>Alphaproteobacteria</taxon>
        <taxon>Rhodospirillales</taxon>
        <taxon>Rhodospirillaceae</taxon>
        <taxon>Roseospira</taxon>
    </lineage>
</organism>
<dbReference type="AlphaFoldDB" id="A0A5M6I959"/>
<accession>A0A5M6I959</accession>
<evidence type="ECO:0000313" key="1">
    <source>
        <dbReference type="EMBL" id="KAA5604702.1"/>
    </source>
</evidence>